<dbReference type="Proteomes" id="UP000250235">
    <property type="component" value="Unassembled WGS sequence"/>
</dbReference>
<dbReference type="AlphaFoldDB" id="A0A2Z7B923"/>
<organism evidence="1 2">
    <name type="scientific">Dorcoceras hygrometricum</name>
    <dbReference type="NCBI Taxonomy" id="472368"/>
    <lineage>
        <taxon>Eukaryota</taxon>
        <taxon>Viridiplantae</taxon>
        <taxon>Streptophyta</taxon>
        <taxon>Embryophyta</taxon>
        <taxon>Tracheophyta</taxon>
        <taxon>Spermatophyta</taxon>
        <taxon>Magnoliopsida</taxon>
        <taxon>eudicotyledons</taxon>
        <taxon>Gunneridae</taxon>
        <taxon>Pentapetalae</taxon>
        <taxon>asterids</taxon>
        <taxon>lamiids</taxon>
        <taxon>Lamiales</taxon>
        <taxon>Gesneriaceae</taxon>
        <taxon>Didymocarpoideae</taxon>
        <taxon>Trichosporeae</taxon>
        <taxon>Loxocarpinae</taxon>
        <taxon>Dorcoceras</taxon>
    </lineage>
</organism>
<evidence type="ECO:0000313" key="2">
    <source>
        <dbReference type="Proteomes" id="UP000250235"/>
    </source>
</evidence>
<reference evidence="1 2" key="1">
    <citation type="journal article" date="2015" name="Proc. Natl. Acad. Sci. U.S.A.">
        <title>The resurrection genome of Boea hygrometrica: A blueprint for survival of dehydration.</title>
        <authorList>
            <person name="Xiao L."/>
            <person name="Yang G."/>
            <person name="Zhang L."/>
            <person name="Yang X."/>
            <person name="Zhao S."/>
            <person name="Ji Z."/>
            <person name="Zhou Q."/>
            <person name="Hu M."/>
            <person name="Wang Y."/>
            <person name="Chen M."/>
            <person name="Xu Y."/>
            <person name="Jin H."/>
            <person name="Xiao X."/>
            <person name="Hu G."/>
            <person name="Bao F."/>
            <person name="Hu Y."/>
            <person name="Wan P."/>
            <person name="Li L."/>
            <person name="Deng X."/>
            <person name="Kuang T."/>
            <person name="Xiang C."/>
            <person name="Zhu J.K."/>
            <person name="Oliver M.J."/>
            <person name="He Y."/>
        </authorList>
    </citation>
    <scope>NUCLEOTIDE SEQUENCE [LARGE SCALE GENOMIC DNA]</scope>
    <source>
        <strain evidence="2">cv. XS01</strain>
    </source>
</reference>
<name>A0A2Z7B923_9LAMI</name>
<sequence>MPMADHDSNSTFYSSGLVSTQEFNPCFNYSSDWVENRYANSQGVVQDRDNVSSSSKIILPFEGLKANEELDQLGRDEGEGNEFIWNGMLAGSRVPW</sequence>
<keyword evidence="2" id="KW-1185">Reference proteome</keyword>
<evidence type="ECO:0000313" key="1">
    <source>
        <dbReference type="EMBL" id="KZV31014.1"/>
    </source>
</evidence>
<proteinExistence type="predicted"/>
<protein>
    <submittedName>
        <fullName evidence="1">Uncharacterized protein</fullName>
    </submittedName>
</protein>
<gene>
    <name evidence="1" type="ORF">F511_18118</name>
</gene>
<dbReference type="EMBL" id="KV007759">
    <property type="protein sequence ID" value="KZV31014.1"/>
    <property type="molecule type" value="Genomic_DNA"/>
</dbReference>
<accession>A0A2Z7B923</accession>